<dbReference type="RefSeq" id="WP_026645726.1">
    <property type="nucleotide sequence ID" value="NZ_JGZL01000023.1"/>
</dbReference>
<accession>A0A087CP15</accession>
<organism evidence="1 2">
    <name type="scientific">Bifidobacterium ruminantium</name>
    <dbReference type="NCBI Taxonomy" id="78346"/>
    <lineage>
        <taxon>Bacteria</taxon>
        <taxon>Bacillati</taxon>
        <taxon>Actinomycetota</taxon>
        <taxon>Actinomycetes</taxon>
        <taxon>Bifidobacteriales</taxon>
        <taxon>Bifidobacteriaceae</taxon>
        <taxon>Bifidobacterium</taxon>
    </lineage>
</organism>
<dbReference type="EMBL" id="JGZL01000023">
    <property type="protein sequence ID" value="KFI85015.1"/>
    <property type="molecule type" value="Genomic_DNA"/>
</dbReference>
<dbReference type="Proteomes" id="UP000029078">
    <property type="component" value="Unassembled WGS sequence"/>
</dbReference>
<evidence type="ECO:0008006" key="3">
    <source>
        <dbReference type="Google" id="ProtNLM"/>
    </source>
</evidence>
<dbReference type="STRING" id="78346.BRUM_1876"/>
<protein>
    <recommendedName>
        <fullName evidence="3">Lipoprotein</fullName>
    </recommendedName>
</protein>
<dbReference type="AlphaFoldDB" id="A0A087CP15"/>
<dbReference type="PROSITE" id="PS51257">
    <property type="entry name" value="PROKAR_LIPOPROTEIN"/>
    <property type="match status" value="1"/>
</dbReference>
<comment type="caution">
    <text evidence="1">The sequence shown here is derived from an EMBL/GenBank/DDBJ whole genome shotgun (WGS) entry which is preliminary data.</text>
</comment>
<gene>
    <name evidence="1" type="ORF">BRUM_1876</name>
</gene>
<name>A0A087CP15_BIFRU</name>
<evidence type="ECO:0000313" key="2">
    <source>
        <dbReference type="Proteomes" id="UP000029078"/>
    </source>
</evidence>
<proteinExistence type="predicted"/>
<evidence type="ECO:0000313" key="1">
    <source>
        <dbReference type="EMBL" id="KFI85015.1"/>
    </source>
</evidence>
<sequence length="91" mass="10002">MEQIKIIRNIAAVVMMFTIIFSVSACGSMNSVDSSSTESTADATVKSYRIEGNENYTLVCIDNHANIRSGNNGGMTRADYLDEKCKELIKD</sequence>
<reference evidence="1 2" key="1">
    <citation type="submission" date="2014-03" db="EMBL/GenBank/DDBJ databases">
        <title>Genomics of Bifidobacteria.</title>
        <authorList>
            <person name="Ventura M."/>
            <person name="Milani C."/>
            <person name="Lugli G.A."/>
        </authorList>
    </citation>
    <scope>NUCLEOTIDE SEQUENCE [LARGE SCALE GENOMIC DNA]</scope>
    <source>
        <strain evidence="1 2">LMG 21811</strain>
    </source>
</reference>
<keyword evidence="2" id="KW-1185">Reference proteome</keyword>